<dbReference type="Proteomes" id="UP000663069">
    <property type="component" value="Chromosome"/>
</dbReference>
<keyword evidence="2" id="KW-1185">Reference proteome</keyword>
<organism evidence="1 2">
    <name type="scientific">Rodentibacter haemolyticus</name>
    <dbReference type="NCBI Taxonomy" id="2778911"/>
    <lineage>
        <taxon>Bacteria</taxon>
        <taxon>Pseudomonadati</taxon>
        <taxon>Pseudomonadota</taxon>
        <taxon>Gammaproteobacteria</taxon>
        <taxon>Pasteurellales</taxon>
        <taxon>Pasteurellaceae</taxon>
        <taxon>Rodentibacter</taxon>
    </lineage>
</organism>
<dbReference type="RefSeq" id="WP_194812623.1">
    <property type="nucleotide sequence ID" value="NZ_CP063056.1"/>
</dbReference>
<name>A0ABX6V0L9_9PAST</name>
<dbReference type="EMBL" id="CP063056">
    <property type="protein sequence ID" value="QPB43046.1"/>
    <property type="molecule type" value="Genomic_DNA"/>
</dbReference>
<evidence type="ECO:0000313" key="2">
    <source>
        <dbReference type="Proteomes" id="UP000663069"/>
    </source>
</evidence>
<sequence>MSDQKENKPLSIQAQLDQIQIQLAYQEQALAIILEVIGSQPDLAGTYERACFHRLDAIGKKSPEVARELEQYLGRVLRHIVE</sequence>
<reference evidence="1 2" key="1">
    <citation type="submission" date="2020-10" db="EMBL/GenBank/DDBJ databases">
        <title>Genome Sequencing of Rodentibacter spp. strain DSM111151.</title>
        <authorList>
            <person name="Benga L."/>
            <person name="Lautwein T."/>
        </authorList>
    </citation>
    <scope>NUCLEOTIDE SEQUENCE [LARGE SCALE GENOMIC DNA]</scope>
    <source>
        <strain evidence="1 2">DSM 111151</strain>
    </source>
</reference>
<protein>
    <submittedName>
        <fullName evidence="1">Uncharacterized protein</fullName>
    </submittedName>
</protein>
<proteinExistence type="predicted"/>
<gene>
    <name evidence="1" type="ORF">IHV77_02710</name>
</gene>
<accession>A0ABX6V0L9</accession>
<evidence type="ECO:0000313" key="1">
    <source>
        <dbReference type="EMBL" id="QPB43046.1"/>
    </source>
</evidence>